<dbReference type="RefSeq" id="WP_127451259.1">
    <property type="nucleotide sequence ID" value="NZ_JAROBY010000075.1"/>
</dbReference>
<dbReference type="Proteomes" id="UP001355653">
    <property type="component" value="Unassembled WGS sequence"/>
</dbReference>
<evidence type="ECO:0000256" key="1">
    <source>
        <dbReference type="ARBA" id="ARBA00022491"/>
    </source>
</evidence>
<evidence type="ECO:0000256" key="3">
    <source>
        <dbReference type="ARBA" id="ARBA00023125"/>
    </source>
</evidence>
<reference evidence="6 7" key="1">
    <citation type="submission" date="2023-03" db="EMBL/GenBank/DDBJ databases">
        <title>Bacillus Genome Sequencing.</title>
        <authorList>
            <person name="Dunlap C."/>
        </authorList>
    </citation>
    <scope>NUCLEOTIDE SEQUENCE [LARGE SCALE GENOMIC DNA]</scope>
    <source>
        <strain evidence="6 7">NRS-1351</strain>
    </source>
</reference>
<name>A0ABU6DKV6_9BACL</name>
<evidence type="ECO:0000313" key="7">
    <source>
        <dbReference type="Proteomes" id="UP001355653"/>
    </source>
</evidence>
<evidence type="ECO:0000259" key="5">
    <source>
        <dbReference type="PROSITE" id="PS50937"/>
    </source>
</evidence>
<dbReference type="PRINTS" id="PR00040">
    <property type="entry name" value="HTHMERR"/>
</dbReference>
<dbReference type="EMBL" id="JAROBY010000075">
    <property type="protein sequence ID" value="MEB4798409.1"/>
    <property type="molecule type" value="Genomic_DNA"/>
</dbReference>
<accession>A0ABU6DKV6</accession>
<keyword evidence="1" id="KW-0678">Repressor</keyword>
<gene>
    <name evidence="6" type="ORF">P5G65_31335</name>
</gene>
<proteinExistence type="predicted"/>
<organism evidence="6 7">
    <name type="scientific">Paenibacillus chondroitinus</name>
    <dbReference type="NCBI Taxonomy" id="59842"/>
    <lineage>
        <taxon>Bacteria</taxon>
        <taxon>Bacillati</taxon>
        <taxon>Bacillota</taxon>
        <taxon>Bacilli</taxon>
        <taxon>Bacillales</taxon>
        <taxon>Paenibacillaceae</taxon>
        <taxon>Paenibacillus</taxon>
    </lineage>
</organism>
<dbReference type="SMART" id="SM00422">
    <property type="entry name" value="HTH_MERR"/>
    <property type="match status" value="1"/>
</dbReference>
<evidence type="ECO:0000256" key="2">
    <source>
        <dbReference type="ARBA" id="ARBA00023015"/>
    </source>
</evidence>
<dbReference type="SUPFAM" id="SSF46955">
    <property type="entry name" value="Putative DNA-binding domain"/>
    <property type="match status" value="1"/>
</dbReference>
<sequence length="143" mass="16447">MNGLTVGQIAKEAGVNIETIRYYERRGLLPEPPRTNSGYRMFSLETVHDVRFIKRAQELGFTLEEIKRLLSIYRKDDYFPIEEMRQFATEKIGKIEEKIDQLNNFKSILEAVTKRSNSDTTLSKKSCLIMQTLSNGGIHDGKS</sequence>
<comment type="caution">
    <text evidence="6">The sequence shown here is derived from an EMBL/GenBank/DDBJ whole genome shotgun (WGS) entry which is preliminary data.</text>
</comment>
<dbReference type="InterPro" id="IPR000551">
    <property type="entry name" value="MerR-type_HTH_dom"/>
</dbReference>
<evidence type="ECO:0000313" key="6">
    <source>
        <dbReference type="EMBL" id="MEB4798409.1"/>
    </source>
</evidence>
<dbReference type="PANTHER" id="PTHR30204:SF69">
    <property type="entry name" value="MERR-FAMILY TRANSCRIPTIONAL REGULATOR"/>
    <property type="match status" value="1"/>
</dbReference>
<dbReference type="PROSITE" id="PS00552">
    <property type="entry name" value="HTH_MERR_1"/>
    <property type="match status" value="1"/>
</dbReference>
<keyword evidence="2" id="KW-0805">Transcription regulation</keyword>
<keyword evidence="3" id="KW-0238">DNA-binding</keyword>
<dbReference type="PANTHER" id="PTHR30204">
    <property type="entry name" value="REDOX-CYCLING DRUG-SENSING TRANSCRIPTIONAL ACTIVATOR SOXR"/>
    <property type="match status" value="1"/>
</dbReference>
<dbReference type="PROSITE" id="PS50937">
    <property type="entry name" value="HTH_MERR_2"/>
    <property type="match status" value="1"/>
</dbReference>
<feature type="domain" description="HTH merR-type" evidence="5">
    <location>
        <begin position="3"/>
        <end position="72"/>
    </location>
</feature>
<evidence type="ECO:0000256" key="4">
    <source>
        <dbReference type="ARBA" id="ARBA00023163"/>
    </source>
</evidence>
<dbReference type="Pfam" id="PF13411">
    <property type="entry name" value="MerR_1"/>
    <property type="match status" value="1"/>
</dbReference>
<dbReference type="Gene3D" id="1.10.1660.10">
    <property type="match status" value="1"/>
</dbReference>
<protein>
    <submittedName>
        <fullName evidence="6">MerR family transcriptional regulator</fullName>
    </submittedName>
</protein>
<dbReference type="InterPro" id="IPR047057">
    <property type="entry name" value="MerR_fam"/>
</dbReference>
<dbReference type="InterPro" id="IPR009061">
    <property type="entry name" value="DNA-bd_dom_put_sf"/>
</dbReference>
<keyword evidence="7" id="KW-1185">Reference proteome</keyword>
<keyword evidence="4" id="KW-0804">Transcription</keyword>